<dbReference type="InterPro" id="IPR036291">
    <property type="entry name" value="NAD(P)-bd_dom_sf"/>
</dbReference>
<dbReference type="STRING" id="1618207.UM93_06865"/>
<name>A0A0D4BYB4_9MICC</name>
<dbReference type="AlphaFoldDB" id="A0A0D4BYB4"/>
<reference evidence="4 5" key="1">
    <citation type="journal article" date="2015" name="Genome Announc.">
        <title>Complete Genome Sequencing of Protease-Producing Novel Arthrobacter sp. Strain IHBB 11108 Using PacBio Single-Molecule Real-Time Sequencing Technology.</title>
        <authorList>
            <person name="Kiran S."/>
            <person name="Swarnkar M.K."/>
            <person name="Pal M."/>
            <person name="Thakur R."/>
            <person name="Tewari R."/>
            <person name="Singh A.K."/>
            <person name="Gulati A."/>
        </authorList>
    </citation>
    <scope>NUCLEOTIDE SEQUENCE [LARGE SCALE GENOMIC DNA]</scope>
    <source>
        <strain evidence="4 5">IHBB 11108</strain>
    </source>
</reference>
<dbReference type="PANTHER" id="PTHR24320">
    <property type="entry name" value="RETINOL DEHYDROGENASE"/>
    <property type="match status" value="1"/>
</dbReference>
<dbReference type="Gene3D" id="3.40.50.720">
    <property type="entry name" value="NAD(P)-binding Rossmann-like Domain"/>
    <property type="match status" value="1"/>
</dbReference>
<keyword evidence="2" id="KW-0560">Oxidoreductase</keyword>
<evidence type="ECO:0000313" key="5">
    <source>
        <dbReference type="Proteomes" id="UP000061839"/>
    </source>
</evidence>
<dbReference type="Pfam" id="PF00106">
    <property type="entry name" value="adh_short"/>
    <property type="match status" value="1"/>
</dbReference>
<gene>
    <name evidence="4" type="ORF">UM93_06865</name>
</gene>
<accession>A0A0D4BYB4</accession>
<dbReference type="PATRIC" id="fig|1618207.4.peg.1391"/>
<dbReference type="PANTHER" id="PTHR24320:SF148">
    <property type="entry name" value="NAD(P)-BINDING ROSSMANN-FOLD SUPERFAMILY PROTEIN"/>
    <property type="match status" value="1"/>
</dbReference>
<dbReference type="SUPFAM" id="SSF51735">
    <property type="entry name" value="NAD(P)-binding Rossmann-fold domains"/>
    <property type="match status" value="1"/>
</dbReference>
<dbReference type="EMBL" id="CP011005">
    <property type="protein sequence ID" value="AJT41309.1"/>
    <property type="molecule type" value="Genomic_DNA"/>
</dbReference>
<dbReference type="HOGENOM" id="CLU_010194_44_0_11"/>
<sequence length="330" mass="35495">MTTLEQRLDRQHPIPSGFTRENQAAEILAGMDLKGKQVLITGGYSGIGYEMSRAFSSAGANVIIPARRPSLAVQNTKDLPGIRIVPGDLADLRTVLTLVEKLSAERTVLDIVIGSAGIMAAPESRIGDGWESHFAINHLGHFALIGGLTSLLNESGSRVVMLSSAGHFASGIRWPDIHFTTEPYDPWLAYGQSKTANALFAAELAERGKDKGVLAYSVHPGNIMTPLQRHLSIEDQIALGWVNQDGAPNPALQLKTPAQGAATAVWAATSERLADFSGVYAQDNDVARLSTDDNMVIGGVKSWAIDPEDSARLWDYSVDITGVRPWSEIN</sequence>
<dbReference type="FunFam" id="3.40.50.720:FF:000594">
    <property type="entry name" value="Short-chain oxidoreductase"/>
    <property type="match status" value="1"/>
</dbReference>
<dbReference type="OrthoDB" id="4577644at2"/>
<dbReference type="PRINTS" id="PR00081">
    <property type="entry name" value="GDHRDH"/>
</dbReference>
<proteinExistence type="inferred from homology"/>
<dbReference type="InterPro" id="IPR002347">
    <property type="entry name" value="SDR_fam"/>
</dbReference>
<dbReference type="KEGG" id="ari:UM93_06865"/>
<dbReference type="RefSeq" id="WP_045074583.1">
    <property type="nucleotide sequence ID" value="NZ_CP011005.1"/>
</dbReference>
<keyword evidence="5" id="KW-1185">Reference proteome</keyword>
<evidence type="ECO:0000256" key="3">
    <source>
        <dbReference type="ARBA" id="ARBA00071493"/>
    </source>
</evidence>
<dbReference type="GO" id="GO:0016491">
    <property type="term" value="F:oxidoreductase activity"/>
    <property type="evidence" value="ECO:0007669"/>
    <property type="project" value="UniProtKB-KW"/>
</dbReference>
<organism evidence="4 5">
    <name type="scientific">Psychromicrobium lacuslunae</name>
    <dbReference type="NCBI Taxonomy" id="1618207"/>
    <lineage>
        <taxon>Bacteria</taxon>
        <taxon>Bacillati</taxon>
        <taxon>Actinomycetota</taxon>
        <taxon>Actinomycetes</taxon>
        <taxon>Micrococcales</taxon>
        <taxon>Micrococcaceae</taxon>
        <taxon>Psychromicrobium</taxon>
    </lineage>
</organism>
<protein>
    <recommendedName>
        <fullName evidence="3">Probable oxidoreductase</fullName>
    </recommendedName>
</protein>
<comment type="similarity">
    <text evidence="1">Belongs to the short-chain dehydrogenases/reductases (SDR) family.</text>
</comment>
<dbReference type="NCBIfam" id="NF004845">
    <property type="entry name" value="PRK06196.1"/>
    <property type="match status" value="1"/>
</dbReference>
<evidence type="ECO:0000256" key="1">
    <source>
        <dbReference type="ARBA" id="ARBA00006484"/>
    </source>
</evidence>
<dbReference type="Proteomes" id="UP000061839">
    <property type="component" value="Chromosome"/>
</dbReference>
<evidence type="ECO:0000256" key="2">
    <source>
        <dbReference type="ARBA" id="ARBA00023002"/>
    </source>
</evidence>
<evidence type="ECO:0000313" key="4">
    <source>
        <dbReference type="EMBL" id="AJT41309.1"/>
    </source>
</evidence>